<gene>
    <name evidence="1" type="ORF">Llan_0543</name>
</gene>
<evidence type="ECO:0000313" key="2">
    <source>
        <dbReference type="Proteomes" id="UP000054869"/>
    </source>
</evidence>
<dbReference type="STRING" id="45067.Llan_0543"/>
<accession>A0A0W0VUQ2</accession>
<proteinExistence type="predicted"/>
<protein>
    <submittedName>
        <fullName evidence="1">Uncharacterized protein</fullName>
    </submittedName>
</protein>
<organism evidence="1 2">
    <name type="scientific">Legionella lansingensis</name>
    <dbReference type="NCBI Taxonomy" id="45067"/>
    <lineage>
        <taxon>Bacteria</taxon>
        <taxon>Pseudomonadati</taxon>
        <taxon>Pseudomonadota</taxon>
        <taxon>Gammaproteobacteria</taxon>
        <taxon>Legionellales</taxon>
        <taxon>Legionellaceae</taxon>
        <taxon>Legionella</taxon>
    </lineage>
</organism>
<evidence type="ECO:0000313" key="1">
    <source>
        <dbReference type="EMBL" id="KTD23762.1"/>
    </source>
</evidence>
<keyword evidence="2" id="KW-1185">Reference proteome</keyword>
<dbReference type="EMBL" id="LNYI01000011">
    <property type="protein sequence ID" value="KTD23762.1"/>
    <property type="molecule type" value="Genomic_DNA"/>
</dbReference>
<dbReference type="AlphaFoldDB" id="A0A0W0VUQ2"/>
<sequence>MKPKCLRSALYARNPALLLVQACMDAVHKARQVGKKEAFYAQKLDEFVLLGKTFNLSFVTDNVKILPSLLQSDNKLWTQTFKNHYLFVH</sequence>
<dbReference type="Proteomes" id="UP000054869">
    <property type="component" value="Unassembled WGS sequence"/>
</dbReference>
<comment type="caution">
    <text evidence="1">The sequence shown here is derived from an EMBL/GenBank/DDBJ whole genome shotgun (WGS) entry which is preliminary data.</text>
</comment>
<reference evidence="1 2" key="1">
    <citation type="submission" date="2015-11" db="EMBL/GenBank/DDBJ databases">
        <title>Genomic analysis of 38 Legionella species identifies large and diverse effector repertoires.</title>
        <authorList>
            <person name="Burstein D."/>
            <person name="Amaro F."/>
            <person name="Zusman T."/>
            <person name="Lifshitz Z."/>
            <person name="Cohen O."/>
            <person name="Gilbert J.A."/>
            <person name="Pupko T."/>
            <person name="Shuman H.A."/>
            <person name="Segal G."/>
        </authorList>
    </citation>
    <scope>NUCLEOTIDE SEQUENCE [LARGE SCALE GENOMIC DNA]</scope>
    <source>
        <strain evidence="1 2">ATCC 49751</strain>
    </source>
</reference>
<dbReference type="RefSeq" id="WP_028372236.1">
    <property type="nucleotide sequence ID" value="NZ_CAAAJD010000001.1"/>
</dbReference>
<name>A0A0W0VUQ2_9GAMM</name>